<dbReference type="Proteomes" id="UP000663855">
    <property type="component" value="Unassembled WGS sequence"/>
</dbReference>
<protein>
    <recommendedName>
        <fullName evidence="9">Sterol 3-beta-glucosyltransferase</fullName>
    </recommendedName>
</protein>
<evidence type="ECO:0000313" key="6">
    <source>
        <dbReference type="EMBL" id="CAF1492391.1"/>
    </source>
</evidence>
<gene>
    <name evidence="5" type="ORF">CJN711_LOCUS24801</name>
    <name evidence="7" type="ORF">GIL414_LOCUS11039</name>
    <name evidence="6" type="ORF">KQP761_LOCUS14171</name>
</gene>
<reference evidence="5" key="1">
    <citation type="submission" date="2021-02" db="EMBL/GenBank/DDBJ databases">
        <authorList>
            <person name="Nowell W R."/>
        </authorList>
    </citation>
    <scope>NUCLEOTIDE SEQUENCE</scope>
</reference>
<dbReference type="Pfam" id="PF06722">
    <property type="entry name" value="EryCIII-like_C"/>
    <property type="match status" value="1"/>
</dbReference>
<dbReference type="AlphaFoldDB" id="A0A815PWV4"/>
<evidence type="ECO:0008006" key="9">
    <source>
        <dbReference type="Google" id="ProtNLM"/>
    </source>
</evidence>
<dbReference type="PANTHER" id="PTHR48050">
    <property type="entry name" value="STEROL 3-BETA-GLUCOSYLTRANSFERASE"/>
    <property type="match status" value="1"/>
</dbReference>
<dbReference type="Proteomes" id="UP000663834">
    <property type="component" value="Unassembled WGS sequence"/>
</dbReference>
<feature type="region of interest" description="Disordered" evidence="2">
    <location>
        <begin position="888"/>
        <end position="931"/>
    </location>
</feature>
<dbReference type="FunFam" id="3.40.50.2000:FF:000009">
    <property type="entry name" value="Sterol 3-beta-glucosyltransferase UGT80A2"/>
    <property type="match status" value="1"/>
</dbReference>
<dbReference type="SUPFAM" id="SSF53756">
    <property type="entry name" value="UDP-Glycosyltransferase/glycogen phosphorylase"/>
    <property type="match status" value="1"/>
</dbReference>
<evidence type="ECO:0000259" key="4">
    <source>
        <dbReference type="Pfam" id="PF06722"/>
    </source>
</evidence>
<evidence type="ECO:0000313" key="5">
    <source>
        <dbReference type="EMBL" id="CAF1455341.1"/>
    </source>
</evidence>
<dbReference type="CDD" id="cd03784">
    <property type="entry name" value="GT1_Gtf-like"/>
    <property type="match status" value="1"/>
</dbReference>
<dbReference type="SUPFAM" id="SSF49785">
    <property type="entry name" value="Galactose-binding domain-like"/>
    <property type="match status" value="1"/>
</dbReference>
<keyword evidence="1" id="KW-0808">Transferase</keyword>
<dbReference type="Gene3D" id="2.60.120.260">
    <property type="entry name" value="Galactose-binding domain-like"/>
    <property type="match status" value="1"/>
</dbReference>
<dbReference type="InterPro" id="IPR002213">
    <property type="entry name" value="UDP_glucos_trans"/>
</dbReference>
<dbReference type="OrthoDB" id="5835829at2759"/>
<evidence type="ECO:0000313" key="7">
    <source>
        <dbReference type="EMBL" id="CAF3987845.1"/>
    </source>
</evidence>
<dbReference type="PANTHER" id="PTHR48050:SF13">
    <property type="entry name" value="STEROL 3-BETA-GLUCOSYLTRANSFERASE UGT80A2"/>
    <property type="match status" value="1"/>
</dbReference>
<accession>A0A815PWV4</accession>
<evidence type="ECO:0000313" key="8">
    <source>
        <dbReference type="Proteomes" id="UP000663855"/>
    </source>
</evidence>
<evidence type="ECO:0000256" key="1">
    <source>
        <dbReference type="ARBA" id="ARBA00022679"/>
    </source>
</evidence>
<sequence>MSIANRNDAVEFNDVVDLNREWKYLHLISQTPKNDYALVNYDDKHWKTIELPHYETINDTSVYWYRKRFHWRYKSNISQQIYFNFCSVENDNKIPGIILWLNEELIFTGTLSKQPIEITSYLHRNADNFVVICSSDGYSLSLSTYIFMPKASIGQLNYDHIDENTLKLKRKKLDYTASFSDTDGLIDVVIDSTQKMDEEQYSLDEDEWVNVSRLDIDQSQETVIAGDIPRLAILILIVGTRGDVQPFIALAKTLRSYGHRVRLATHETFRKFVRENGIEFYPLAGDPADLMSFMVKNAGILPSVSSIVSGDVGKSRRIIADILKSTWKACIDEDDETGVPFVAEAIIANPPSYGHIHCAQKLQIPLHMMFTMPWSPTSAFPHPFCKVNYDLGPTDLINRLSYGVVDMLTWSGMRDIINEFRVDTLQLPSLHTIAGFQGLTIEKVPYTYCWSPSLVPKPADWPQHISVSGFFFLDLATNYQPSERLVQFLQAGDPPIYIGFGSITGHDSCRILNVVLEALTATGYRALLSGLAKDDDILPDNVLKIDSCPHDWLFQYVSAVCHHGGAGTTAAGLRAGKPTIVVPFFGDQFFWGAMIAKIGAGPPPIPGKRLKVHELSEAFRMVHQPSTREAAERLKAAFEHENGCDAAVHAFHSNLPLEKMQSDIESTFGACCWLKDYNLKLSRPVAQVLVTAEKIKESELSVHSTYSWNRLAKDKRPHFPIYGMIRHGQKAFNSLFIDTPRRLRRARSSNNLITGARDSAECIVKGVGKSLGHASIGCLSFYGDVTDALERLPKLYDPYSECDEHKQPHIEGIQSGAKAAGNSVWHGFKDGISGLVKKPRAGFQRHGIIGGAAGAAVAIPNVVIKPVAGTLASITWLSRGVYAEAKHFKNRSNPDSGNQSPVSRPYGHRRTASGPQIYLTDTSPEERASFESGLTINKCREILTEFERIKNERESMSIDSNNSSTRKKENKIKRLFQRQRSGSAS</sequence>
<dbReference type="GO" id="GO:0005975">
    <property type="term" value="P:carbohydrate metabolic process"/>
    <property type="evidence" value="ECO:0007669"/>
    <property type="project" value="InterPro"/>
</dbReference>
<feature type="compositionally biased region" description="Basic residues" evidence="2">
    <location>
        <begin position="968"/>
        <end position="977"/>
    </location>
</feature>
<evidence type="ECO:0000259" key="3">
    <source>
        <dbReference type="Pfam" id="PF03033"/>
    </source>
</evidence>
<dbReference type="InterPro" id="IPR008979">
    <property type="entry name" value="Galactose-bd-like_sf"/>
</dbReference>
<dbReference type="InterPro" id="IPR004276">
    <property type="entry name" value="GlycoTrans_28_N"/>
</dbReference>
<dbReference type="Pfam" id="PF03033">
    <property type="entry name" value="Glyco_transf_28"/>
    <property type="match status" value="1"/>
</dbReference>
<feature type="domain" description="Glycosyltransferase family 28 N-terminal" evidence="3">
    <location>
        <begin position="233"/>
        <end position="381"/>
    </location>
</feature>
<dbReference type="EMBL" id="CAJNOV010011645">
    <property type="protein sequence ID" value="CAF1455341.1"/>
    <property type="molecule type" value="Genomic_DNA"/>
</dbReference>
<name>A0A815PWV4_9BILA</name>
<dbReference type="InterPro" id="IPR010610">
    <property type="entry name" value="EryCIII-like_C"/>
</dbReference>
<feature type="region of interest" description="Disordered" evidence="2">
    <location>
        <begin position="950"/>
        <end position="985"/>
    </location>
</feature>
<feature type="domain" description="Erythromycin biosynthesis protein CIII-like C-terminal" evidence="4">
    <location>
        <begin position="536"/>
        <end position="636"/>
    </location>
</feature>
<organism evidence="5 8">
    <name type="scientific">Rotaria magnacalcarata</name>
    <dbReference type="NCBI Taxonomy" id="392030"/>
    <lineage>
        <taxon>Eukaryota</taxon>
        <taxon>Metazoa</taxon>
        <taxon>Spiralia</taxon>
        <taxon>Gnathifera</taxon>
        <taxon>Rotifera</taxon>
        <taxon>Eurotatoria</taxon>
        <taxon>Bdelloidea</taxon>
        <taxon>Philodinida</taxon>
        <taxon>Philodinidae</taxon>
        <taxon>Rotaria</taxon>
    </lineage>
</organism>
<feature type="compositionally biased region" description="Polar residues" evidence="2">
    <location>
        <begin position="891"/>
        <end position="902"/>
    </location>
</feature>
<dbReference type="Gene3D" id="3.40.50.2000">
    <property type="entry name" value="Glycogen Phosphorylase B"/>
    <property type="match status" value="2"/>
</dbReference>
<dbReference type="EMBL" id="CAJNOW010006624">
    <property type="protein sequence ID" value="CAF1492391.1"/>
    <property type="molecule type" value="Genomic_DNA"/>
</dbReference>
<comment type="caution">
    <text evidence="5">The sequence shown here is derived from an EMBL/GenBank/DDBJ whole genome shotgun (WGS) entry which is preliminary data.</text>
</comment>
<evidence type="ECO:0000256" key="2">
    <source>
        <dbReference type="SAM" id="MobiDB-lite"/>
    </source>
</evidence>
<proteinExistence type="predicted"/>
<dbReference type="EMBL" id="CAJOBJ010004069">
    <property type="protein sequence ID" value="CAF3987845.1"/>
    <property type="molecule type" value="Genomic_DNA"/>
</dbReference>
<dbReference type="InterPro" id="IPR050426">
    <property type="entry name" value="Glycosyltransferase_28"/>
</dbReference>
<dbReference type="GO" id="GO:0016906">
    <property type="term" value="F:sterol 3-beta-glucosyltransferase activity"/>
    <property type="evidence" value="ECO:0007669"/>
    <property type="project" value="UniProtKB-ARBA"/>
</dbReference>
<dbReference type="Proteomes" id="UP000681720">
    <property type="component" value="Unassembled WGS sequence"/>
</dbReference>